<dbReference type="GO" id="GO:0000150">
    <property type="term" value="F:DNA strand exchange activity"/>
    <property type="evidence" value="ECO:0007669"/>
    <property type="project" value="InterPro"/>
</dbReference>
<dbReference type="EMBL" id="MCHY01000008">
    <property type="protein sequence ID" value="RKD24602.1"/>
    <property type="molecule type" value="Genomic_DNA"/>
</dbReference>
<protein>
    <recommendedName>
        <fullName evidence="1">Recombinase domain-containing protein</fullName>
    </recommendedName>
</protein>
<dbReference type="Proteomes" id="UP000284219">
    <property type="component" value="Unassembled WGS sequence"/>
</dbReference>
<dbReference type="PROSITE" id="PS51737">
    <property type="entry name" value="RECOMBINASE_DNA_BIND"/>
    <property type="match status" value="1"/>
</dbReference>
<dbReference type="GO" id="GO:0003677">
    <property type="term" value="F:DNA binding"/>
    <property type="evidence" value="ECO:0007669"/>
    <property type="project" value="InterPro"/>
</dbReference>
<name>A0A419SKU4_9BACL</name>
<dbReference type="RefSeq" id="WP_120189896.1">
    <property type="nucleotide sequence ID" value="NZ_MCHY01000008.1"/>
</dbReference>
<comment type="caution">
    <text evidence="2">The sequence shown here is derived from an EMBL/GenBank/DDBJ whole genome shotgun (WGS) entry which is preliminary data.</text>
</comment>
<dbReference type="InterPro" id="IPR011109">
    <property type="entry name" value="DNA_bind_recombinase_dom"/>
</dbReference>
<proteinExistence type="predicted"/>
<sequence>MWKNEGHMKINLYGYKCNNGQALIEKEEAKVVRKIFQLRSEGMEYSLISRHLNESGYIMDRGRAFTAQRVSIILQNVFYVGFVEFADIKTKEFQLVKGTHLPIITKDIWNEVQKVEHKQKLQNKDN</sequence>
<feature type="domain" description="Recombinase" evidence="1">
    <location>
        <begin position="12"/>
        <end position="122"/>
    </location>
</feature>
<dbReference type="OrthoDB" id="9811097at2"/>
<accession>A0A419SKU4</accession>
<reference evidence="2 3" key="1">
    <citation type="submission" date="2016-08" db="EMBL/GenBank/DDBJ databases">
        <title>Novel Firmicute Genomes.</title>
        <authorList>
            <person name="Poppleton D.I."/>
            <person name="Gribaldo S."/>
        </authorList>
    </citation>
    <scope>NUCLEOTIDE SEQUENCE [LARGE SCALE GENOMIC DNA]</scope>
    <source>
        <strain evidence="2 3">RAOx-1</strain>
    </source>
</reference>
<dbReference type="Pfam" id="PF07508">
    <property type="entry name" value="Recombinase"/>
    <property type="match status" value="1"/>
</dbReference>
<evidence type="ECO:0000313" key="2">
    <source>
        <dbReference type="EMBL" id="RKD24602.1"/>
    </source>
</evidence>
<evidence type="ECO:0000259" key="1">
    <source>
        <dbReference type="PROSITE" id="PS51737"/>
    </source>
</evidence>
<keyword evidence="3" id="KW-1185">Reference proteome</keyword>
<organism evidence="2 3">
    <name type="scientific">Ammoniphilus oxalaticus</name>
    <dbReference type="NCBI Taxonomy" id="66863"/>
    <lineage>
        <taxon>Bacteria</taxon>
        <taxon>Bacillati</taxon>
        <taxon>Bacillota</taxon>
        <taxon>Bacilli</taxon>
        <taxon>Bacillales</taxon>
        <taxon>Paenibacillaceae</taxon>
        <taxon>Aneurinibacillus group</taxon>
        <taxon>Ammoniphilus</taxon>
    </lineage>
</organism>
<dbReference type="Gene3D" id="3.90.1750.20">
    <property type="entry name" value="Putative Large Serine Recombinase, Chain B, Domain 2"/>
    <property type="match status" value="1"/>
</dbReference>
<gene>
    <name evidence="2" type="ORF">BEP19_09500</name>
</gene>
<dbReference type="AlphaFoldDB" id="A0A419SKU4"/>
<evidence type="ECO:0000313" key="3">
    <source>
        <dbReference type="Proteomes" id="UP000284219"/>
    </source>
</evidence>
<dbReference type="InterPro" id="IPR038109">
    <property type="entry name" value="DNA_bind_recomb_sf"/>
</dbReference>